<protein>
    <submittedName>
        <fullName evidence="1">Uncharacterized protein</fullName>
    </submittedName>
</protein>
<gene>
    <name evidence="1" type="ORF">SAMN05421640_0792</name>
</gene>
<dbReference type="Proteomes" id="UP000198393">
    <property type="component" value="Unassembled WGS sequence"/>
</dbReference>
<evidence type="ECO:0000313" key="2">
    <source>
        <dbReference type="Proteomes" id="UP000198393"/>
    </source>
</evidence>
<dbReference type="EMBL" id="FZPD01000001">
    <property type="protein sequence ID" value="SNS59215.1"/>
    <property type="molecule type" value="Genomic_DNA"/>
</dbReference>
<keyword evidence="2" id="KW-1185">Reference proteome</keyword>
<dbReference type="OrthoDB" id="987881at2"/>
<sequence>MLYLKILFFLISSFSWDSRSVSNDDYIVIFDRIDNSVEILVNDSIVYQSGIIDNNPFLGDTYKIPLSIYLTEKKDEVIIRLYNGHPPYTEQSDTHWEIKYVIMNGDEQIDYFWDYADDNQVGLVFEEKYYF</sequence>
<organism evidence="1 2">
    <name type="scientific">Ekhidna lutea</name>
    <dbReference type="NCBI Taxonomy" id="447679"/>
    <lineage>
        <taxon>Bacteria</taxon>
        <taxon>Pseudomonadati</taxon>
        <taxon>Bacteroidota</taxon>
        <taxon>Cytophagia</taxon>
        <taxon>Cytophagales</taxon>
        <taxon>Reichenbachiellaceae</taxon>
        <taxon>Ekhidna</taxon>
    </lineage>
</organism>
<dbReference type="RefSeq" id="WP_089355536.1">
    <property type="nucleotide sequence ID" value="NZ_FZPD01000001.1"/>
</dbReference>
<reference evidence="1 2" key="1">
    <citation type="submission" date="2017-06" db="EMBL/GenBank/DDBJ databases">
        <authorList>
            <person name="Kim H.J."/>
            <person name="Triplett B.A."/>
        </authorList>
    </citation>
    <scope>NUCLEOTIDE SEQUENCE [LARGE SCALE GENOMIC DNA]</scope>
    <source>
        <strain evidence="1 2">DSM 19307</strain>
    </source>
</reference>
<name>A0A239FR28_EKHLU</name>
<proteinExistence type="predicted"/>
<dbReference type="AlphaFoldDB" id="A0A239FR28"/>
<evidence type="ECO:0000313" key="1">
    <source>
        <dbReference type="EMBL" id="SNS59215.1"/>
    </source>
</evidence>
<accession>A0A239FR28</accession>